<protein>
    <recommendedName>
        <fullName evidence="2">Universal stress protein</fullName>
    </recommendedName>
</protein>
<evidence type="ECO:0000313" key="4">
    <source>
        <dbReference type="EMBL" id="OQM73417.1"/>
    </source>
</evidence>
<dbReference type="GO" id="GO:0005737">
    <property type="term" value="C:cytoplasm"/>
    <property type="evidence" value="ECO:0007669"/>
    <property type="project" value="UniProtKB-SubCell"/>
</dbReference>
<proteinExistence type="inferred from homology"/>
<keyword evidence="5" id="KW-1185">Reference proteome</keyword>
<dbReference type="PANTHER" id="PTHR46268">
    <property type="entry name" value="STRESS RESPONSE PROTEIN NHAX"/>
    <property type="match status" value="1"/>
</dbReference>
<dbReference type="SUPFAM" id="SSF52402">
    <property type="entry name" value="Adenine nucleotide alpha hydrolases-like"/>
    <property type="match status" value="1"/>
</dbReference>
<comment type="subcellular location">
    <subcellularLocation>
        <location evidence="2">Cytoplasm</location>
    </subcellularLocation>
</comment>
<dbReference type="CDD" id="cd00293">
    <property type="entry name" value="USP-like"/>
    <property type="match status" value="1"/>
</dbReference>
<comment type="caution">
    <text evidence="4">The sequence shown here is derived from an EMBL/GenBank/DDBJ whole genome shotgun (WGS) entry which is preliminary data.</text>
</comment>
<dbReference type="PIRSF" id="PIRSF006276">
    <property type="entry name" value="UspA"/>
    <property type="match status" value="1"/>
</dbReference>
<dbReference type="PRINTS" id="PR01438">
    <property type="entry name" value="UNVRSLSTRESS"/>
</dbReference>
<organism evidence="4 5">
    <name type="scientific">Manganibacter manganicus</name>
    <dbReference type="NCBI Taxonomy" id="1873176"/>
    <lineage>
        <taxon>Bacteria</taxon>
        <taxon>Pseudomonadati</taxon>
        <taxon>Pseudomonadota</taxon>
        <taxon>Alphaproteobacteria</taxon>
        <taxon>Hyphomicrobiales</taxon>
        <taxon>Phyllobacteriaceae</taxon>
        <taxon>Manganibacter</taxon>
    </lineage>
</organism>
<name>A0A1V8RJN5_9HYPH</name>
<dbReference type="Pfam" id="PF00582">
    <property type="entry name" value="Usp"/>
    <property type="match status" value="1"/>
</dbReference>
<dbReference type="InterPro" id="IPR014729">
    <property type="entry name" value="Rossmann-like_a/b/a_fold"/>
</dbReference>
<reference evidence="4 5" key="1">
    <citation type="journal article" date="2016" name="Int. J. Syst. Evol. Microbiol.">
        <title>Pseudaminobacter manganicus sp. nov., isolated from sludge of a manganese mine.</title>
        <authorList>
            <person name="Li J."/>
            <person name="Huang J."/>
            <person name="Liao S."/>
            <person name="Wang G."/>
        </authorList>
    </citation>
    <scope>NUCLEOTIDE SEQUENCE [LARGE SCALE GENOMIC DNA]</scope>
    <source>
        <strain evidence="4 5">JH-7</strain>
    </source>
</reference>
<dbReference type="Proteomes" id="UP000191905">
    <property type="component" value="Unassembled WGS sequence"/>
</dbReference>
<dbReference type="OrthoDB" id="5564966at2"/>
<dbReference type="InterPro" id="IPR006016">
    <property type="entry name" value="UspA"/>
</dbReference>
<dbReference type="RefSeq" id="WP_080921734.1">
    <property type="nucleotide sequence ID" value="NZ_MDET01000059.1"/>
</dbReference>
<dbReference type="Gene3D" id="3.40.50.620">
    <property type="entry name" value="HUPs"/>
    <property type="match status" value="1"/>
</dbReference>
<dbReference type="STRING" id="1873176.BFN67_09000"/>
<dbReference type="InterPro" id="IPR006015">
    <property type="entry name" value="Universal_stress_UspA"/>
</dbReference>
<dbReference type="AlphaFoldDB" id="A0A1V8RJN5"/>
<comment type="similarity">
    <text evidence="1 2">Belongs to the universal stress protein A family.</text>
</comment>
<gene>
    <name evidence="4" type="ORF">BFN67_09000</name>
</gene>
<evidence type="ECO:0000256" key="1">
    <source>
        <dbReference type="ARBA" id="ARBA00008791"/>
    </source>
</evidence>
<evidence type="ECO:0000313" key="5">
    <source>
        <dbReference type="Proteomes" id="UP000191905"/>
    </source>
</evidence>
<keyword evidence="2" id="KW-0963">Cytoplasm</keyword>
<evidence type="ECO:0000259" key="3">
    <source>
        <dbReference type="Pfam" id="PF00582"/>
    </source>
</evidence>
<feature type="domain" description="UspA" evidence="3">
    <location>
        <begin position="1"/>
        <end position="146"/>
    </location>
</feature>
<dbReference type="EMBL" id="MDET01000059">
    <property type="protein sequence ID" value="OQM73417.1"/>
    <property type="molecule type" value="Genomic_DNA"/>
</dbReference>
<accession>A0A1V8RJN5</accession>
<dbReference type="PANTHER" id="PTHR46268:SF15">
    <property type="entry name" value="UNIVERSAL STRESS PROTEIN HP_0031"/>
    <property type="match status" value="1"/>
</dbReference>
<sequence>MYKHILIATDGSEMAQKGVDHGLSLAKNLDAKVVVVTVTEPFPIYAGEGWALGPGDFERYDADQIKFANEILSPIKAFAEKVGLKADVLHVPDARAAGAIVDTAQKFECNLIVMASHGRRGIKRLLLGSQTSEVLATSIVPVLVVR</sequence>
<evidence type="ECO:0000256" key="2">
    <source>
        <dbReference type="PIRNR" id="PIRNR006276"/>
    </source>
</evidence>